<proteinExistence type="predicted"/>
<evidence type="ECO:0000313" key="4">
    <source>
        <dbReference type="Proteomes" id="UP000196053"/>
    </source>
</evidence>
<gene>
    <name evidence="3" type="ORF">SD1D_0959</name>
</gene>
<evidence type="ECO:0000256" key="1">
    <source>
        <dbReference type="SAM" id="Phobius"/>
    </source>
</evidence>
<dbReference type="SMART" id="SM00257">
    <property type="entry name" value="LysM"/>
    <property type="match status" value="1"/>
</dbReference>
<dbReference type="EMBL" id="LN879430">
    <property type="protein sequence ID" value="CUH92506.1"/>
    <property type="molecule type" value="Genomic_DNA"/>
</dbReference>
<keyword evidence="1" id="KW-0812">Transmembrane</keyword>
<dbReference type="Pfam" id="PF01476">
    <property type="entry name" value="LysM"/>
    <property type="match status" value="1"/>
</dbReference>
<dbReference type="CDD" id="cd00118">
    <property type="entry name" value="LysM"/>
    <property type="match status" value="1"/>
</dbReference>
<dbReference type="KEGG" id="hsd:SD1D_0959"/>
<reference evidence="4" key="1">
    <citation type="submission" date="2015-09" db="EMBL/GenBank/DDBJ databases">
        <authorList>
            <person name="Wibberg D."/>
        </authorList>
    </citation>
    <scope>NUCLEOTIDE SEQUENCE [LARGE SCALE GENOMIC DNA]</scope>
    <source>
        <strain evidence="4">SD1D</strain>
    </source>
</reference>
<dbReference type="SUPFAM" id="SSF54106">
    <property type="entry name" value="LysM domain"/>
    <property type="match status" value="1"/>
</dbReference>
<dbReference type="Proteomes" id="UP000196053">
    <property type="component" value="Chromosome I"/>
</dbReference>
<protein>
    <recommendedName>
        <fullName evidence="2">LysM domain-containing protein</fullName>
    </recommendedName>
</protein>
<dbReference type="Gene3D" id="3.10.350.10">
    <property type="entry name" value="LysM domain"/>
    <property type="match status" value="1"/>
</dbReference>
<dbReference type="RefSeq" id="WP_058257869.1">
    <property type="nucleotide sequence ID" value="NZ_DUPS01000036.1"/>
</dbReference>
<keyword evidence="1" id="KW-0472">Membrane</keyword>
<dbReference type="InterPro" id="IPR036779">
    <property type="entry name" value="LysM_dom_sf"/>
</dbReference>
<dbReference type="InterPro" id="IPR018392">
    <property type="entry name" value="LysM"/>
</dbReference>
<name>A0A0K8J4B2_9FIRM</name>
<accession>A0A0K8J4B2</accession>
<evidence type="ECO:0000259" key="2">
    <source>
        <dbReference type="SMART" id="SM00257"/>
    </source>
</evidence>
<dbReference type="AlphaFoldDB" id="A0A0K8J4B2"/>
<feature type="domain" description="LysM" evidence="2">
    <location>
        <begin position="65"/>
        <end position="116"/>
    </location>
</feature>
<evidence type="ECO:0000313" key="3">
    <source>
        <dbReference type="EMBL" id="CUH92506.1"/>
    </source>
</evidence>
<keyword evidence="1" id="KW-1133">Transmembrane helix</keyword>
<feature type="transmembrane region" description="Helical" evidence="1">
    <location>
        <begin position="30"/>
        <end position="48"/>
    </location>
</feature>
<sequence length="124" mass="14221">MNKSLISNFNSNHEPIRNITDRRMKKSIKWIGLSVLIIIILLTAIFTGKTATAKNERHRVKQVASVQIQKGDSLWTIASRYMTEEYKDINDYIEDIMICNGLTSDKIHAGNYIIVPYYVDLSSN</sequence>
<organism evidence="3 4">
    <name type="scientific">Herbinix luporum</name>
    <dbReference type="NCBI Taxonomy" id="1679721"/>
    <lineage>
        <taxon>Bacteria</taxon>
        <taxon>Bacillati</taxon>
        <taxon>Bacillota</taxon>
        <taxon>Clostridia</taxon>
        <taxon>Lachnospirales</taxon>
        <taxon>Lachnospiraceae</taxon>
        <taxon>Herbinix</taxon>
    </lineage>
</organism>
<dbReference type="OrthoDB" id="1716479at2"/>
<keyword evidence="4" id="KW-1185">Reference proteome</keyword>